<proteinExistence type="predicted"/>
<keyword evidence="1" id="KW-1133">Transmembrane helix</keyword>
<dbReference type="AlphaFoldDB" id="A0A1H7JM19"/>
<dbReference type="EMBL" id="FNZR01000002">
    <property type="protein sequence ID" value="SEK75602.1"/>
    <property type="molecule type" value="Genomic_DNA"/>
</dbReference>
<sequence>MKNKRRFFSCNIFGVVILGAIIALNFSTSFTVIQTGTENSIIYPKLMHMKKHFTLAMVGFLAILGMSSCKKEYYDVVNPNPNTTYVYTIGTNAWQWESGVSHQVFHTKAIPELTEYYLLEGNVSVAISFDGENSYDILPTTFGGIAYSVNYTVGSITIFAEDPLAEPGIEINLPDPAVVKVVLSESDFIREF</sequence>
<name>A0A1H7JM19_9SPHI</name>
<accession>A0A1H7JM19</accession>
<keyword evidence="1" id="KW-0812">Transmembrane</keyword>
<dbReference type="Proteomes" id="UP000198916">
    <property type="component" value="Unassembled WGS sequence"/>
</dbReference>
<reference evidence="3" key="1">
    <citation type="submission" date="2016-10" db="EMBL/GenBank/DDBJ databases">
        <authorList>
            <person name="Varghese N."/>
            <person name="Submissions S."/>
        </authorList>
    </citation>
    <scope>NUCLEOTIDE SEQUENCE [LARGE SCALE GENOMIC DNA]</scope>
    <source>
        <strain evidence="3">Jip14</strain>
    </source>
</reference>
<keyword evidence="1" id="KW-0472">Membrane</keyword>
<keyword evidence="3" id="KW-1185">Reference proteome</keyword>
<evidence type="ECO:0000256" key="1">
    <source>
        <dbReference type="SAM" id="Phobius"/>
    </source>
</evidence>
<gene>
    <name evidence="2" type="ORF">SAMN05421740_102606</name>
</gene>
<feature type="transmembrane region" description="Helical" evidence="1">
    <location>
        <begin position="53"/>
        <end position="69"/>
    </location>
</feature>
<feature type="transmembrane region" description="Helical" evidence="1">
    <location>
        <begin position="12"/>
        <end position="33"/>
    </location>
</feature>
<protein>
    <submittedName>
        <fullName evidence="2">Uncharacterized protein</fullName>
    </submittedName>
</protein>
<evidence type="ECO:0000313" key="2">
    <source>
        <dbReference type="EMBL" id="SEK75602.1"/>
    </source>
</evidence>
<organism evidence="2 3">
    <name type="scientific">Parapedobacter koreensis</name>
    <dbReference type="NCBI Taxonomy" id="332977"/>
    <lineage>
        <taxon>Bacteria</taxon>
        <taxon>Pseudomonadati</taxon>
        <taxon>Bacteroidota</taxon>
        <taxon>Sphingobacteriia</taxon>
        <taxon>Sphingobacteriales</taxon>
        <taxon>Sphingobacteriaceae</taxon>
        <taxon>Parapedobacter</taxon>
    </lineage>
</organism>
<evidence type="ECO:0000313" key="3">
    <source>
        <dbReference type="Proteomes" id="UP000198916"/>
    </source>
</evidence>